<evidence type="ECO:0000313" key="3">
    <source>
        <dbReference type="EMBL" id="CAH2322190.1"/>
    </source>
</evidence>
<dbReference type="AlphaFoldDB" id="A0AAD1TB26"/>
<keyword evidence="2" id="KW-0732">Signal</keyword>
<dbReference type="EMBL" id="OW240922">
    <property type="protein sequence ID" value="CAH2322190.1"/>
    <property type="molecule type" value="Genomic_DNA"/>
</dbReference>
<evidence type="ECO:0000313" key="4">
    <source>
        <dbReference type="Proteomes" id="UP001295444"/>
    </source>
</evidence>
<protein>
    <submittedName>
        <fullName evidence="3">Uncharacterized protein</fullName>
    </submittedName>
</protein>
<proteinExistence type="predicted"/>
<feature type="non-terminal residue" evidence="3">
    <location>
        <position position="1"/>
    </location>
</feature>
<organism evidence="3 4">
    <name type="scientific">Pelobates cultripes</name>
    <name type="common">Western spadefoot toad</name>
    <dbReference type="NCBI Taxonomy" id="61616"/>
    <lineage>
        <taxon>Eukaryota</taxon>
        <taxon>Metazoa</taxon>
        <taxon>Chordata</taxon>
        <taxon>Craniata</taxon>
        <taxon>Vertebrata</taxon>
        <taxon>Euteleostomi</taxon>
        <taxon>Amphibia</taxon>
        <taxon>Batrachia</taxon>
        <taxon>Anura</taxon>
        <taxon>Pelobatoidea</taxon>
        <taxon>Pelobatidae</taxon>
        <taxon>Pelobates</taxon>
    </lineage>
</organism>
<feature type="non-terminal residue" evidence="3">
    <location>
        <position position="126"/>
    </location>
</feature>
<gene>
    <name evidence="3" type="ORF">PECUL_23A039717</name>
</gene>
<feature type="compositionally biased region" description="Pro residues" evidence="1">
    <location>
        <begin position="117"/>
        <end position="126"/>
    </location>
</feature>
<evidence type="ECO:0000256" key="2">
    <source>
        <dbReference type="SAM" id="SignalP"/>
    </source>
</evidence>
<accession>A0AAD1TB26</accession>
<feature type="signal peptide" evidence="2">
    <location>
        <begin position="1"/>
        <end position="33"/>
    </location>
</feature>
<feature type="region of interest" description="Disordered" evidence="1">
    <location>
        <begin position="106"/>
        <end position="126"/>
    </location>
</feature>
<keyword evidence="4" id="KW-1185">Reference proteome</keyword>
<dbReference type="Proteomes" id="UP001295444">
    <property type="component" value="Chromosome 11"/>
</dbReference>
<sequence length="126" mass="13953">TDGGHPGPNNPLLLSVTCTILAILVIEQDCTKGAEWPNKMADAHVEEPRGHTTHSVDLTGSHNNIGDQLEALFNCFWAALEERRRLQMMDKMPLLKTSQNREVRFLGPHAGKTNPEVPKPITPKPL</sequence>
<feature type="chain" id="PRO_5041897653" evidence="2">
    <location>
        <begin position="34"/>
        <end position="126"/>
    </location>
</feature>
<evidence type="ECO:0000256" key="1">
    <source>
        <dbReference type="SAM" id="MobiDB-lite"/>
    </source>
</evidence>
<name>A0AAD1TB26_PELCU</name>
<reference evidence="3" key="1">
    <citation type="submission" date="2022-03" db="EMBL/GenBank/DDBJ databases">
        <authorList>
            <person name="Alioto T."/>
            <person name="Alioto T."/>
            <person name="Gomez Garrido J."/>
        </authorList>
    </citation>
    <scope>NUCLEOTIDE SEQUENCE</scope>
</reference>